<name>A0ABS5XQ00_9MICO</name>
<comment type="caution">
    <text evidence="2">The sequence shown here is derived from an EMBL/GenBank/DDBJ whole genome shotgun (WGS) entry which is preliminary data.</text>
</comment>
<reference evidence="2 3" key="1">
    <citation type="submission" date="2021-03" db="EMBL/GenBank/DDBJ databases">
        <title>Microbacterium pauli sp. nov., isolated from microfiltered milk.</title>
        <authorList>
            <person name="Bellassi P."/>
            <person name="Fontana A."/>
            <person name="Callegari M.L."/>
            <person name="Lorenzo M."/>
            <person name="Cappa F."/>
        </authorList>
    </citation>
    <scope>NUCLEOTIDE SEQUENCE [LARGE SCALE GENOMIC DNA]</scope>
    <source>
        <strain evidence="2 3">DSM 18909</strain>
    </source>
</reference>
<proteinExistence type="predicted"/>
<gene>
    <name evidence="2" type="ORF">J0P97_00745</name>
</gene>
<evidence type="ECO:0000313" key="2">
    <source>
        <dbReference type="EMBL" id="MBT8796603.1"/>
    </source>
</evidence>
<protein>
    <submittedName>
        <fullName evidence="2">Uncharacterized protein</fullName>
    </submittedName>
</protein>
<evidence type="ECO:0000256" key="1">
    <source>
        <dbReference type="SAM" id="MobiDB-lite"/>
    </source>
</evidence>
<dbReference type="EMBL" id="JAFLHG010000001">
    <property type="protein sequence ID" value="MBT8796603.1"/>
    <property type="molecule type" value="Genomic_DNA"/>
</dbReference>
<evidence type="ECO:0000313" key="3">
    <source>
        <dbReference type="Proteomes" id="UP000740605"/>
    </source>
</evidence>
<sequence length="75" mass="8160">MSEETQDEPVLDQHETTEAERREGLVAQMRADLSAESPAVIEQALRHRLADIGMTLDDAEIARLAAEICGTAPAD</sequence>
<organism evidence="2 3">
    <name type="scientific">Microbacterium flavum</name>
    <dbReference type="NCBI Taxonomy" id="415216"/>
    <lineage>
        <taxon>Bacteria</taxon>
        <taxon>Bacillati</taxon>
        <taxon>Actinomycetota</taxon>
        <taxon>Actinomycetes</taxon>
        <taxon>Micrococcales</taxon>
        <taxon>Microbacteriaceae</taxon>
        <taxon>Microbacterium</taxon>
    </lineage>
</organism>
<keyword evidence="3" id="KW-1185">Reference proteome</keyword>
<feature type="region of interest" description="Disordered" evidence="1">
    <location>
        <begin position="1"/>
        <end position="26"/>
    </location>
</feature>
<dbReference type="Proteomes" id="UP000740605">
    <property type="component" value="Unassembled WGS sequence"/>
</dbReference>
<feature type="compositionally biased region" description="Acidic residues" evidence="1">
    <location>
        <begin position="1"/>
        <end position="10"/>
    </location>
</feature>
<accession>A0ABS5XQ00</accession>
<dbReference type="RefSeq" id="WP_215485862.1">
    <property type="nucleotide sequence ID" value="NZ_BAAAPJ010000001.1"/>
</dbReference>
<feature type="compositionally biased region" description="Basic and acidic residues" evidence="1">
    <location>
        <begin position="11"/>
        <end position="24"/>
    </location>
</feature>